<dbReference type="SMART" id="SM00825">
    <property type="entry name" value="PKS_KS"/>
    <property type="match status" value="1"/>
</dbReference>
<dbReference type="Pfam" id="PF18369">
    <property type="entry name" value="PKS_DE"/>
    <property type="match status" value="1"/>
</dbReference>
<evidence type="ECO:0000256" key="2">
    <source>
        <dbReference type="ARBA" id="ARBA00022450"/>
    </source>
</evidence>
<dbReference type="Pfam" id="PF00698">
    <property type="entry name" value="Acyl_transf_1"/>
    <property type="match status" value="1"/>
</dbReference>
<keyword evidence="3" id="KW-0597">Phosphoprotein</keyword>
<dbReference type="InterPro" id="IPR036291">
    <property type="entry name" value="NAD(P)-bd_dom_sf"/>
</dbReference>
<reference evidence="11 12" key="1">
    <citation type="submission" date="2021-01" db="EMBL/GenBank/DDBJ databases">
        <title>Whole genome shotgun sequence of Actinoplanes durhamensis NBRC 14914.</title>
        <authorList>
            <person name="Komaki H."/>
            <person name="Tamura T."/>
        </authorList>
    </citation>
    <scope>NUCLEOTIDE SEQUENCE [LARGE SCALE GENOMIC DNA]</scope>
    <source>
        <strain evidence="11 12">NBRC 14914</strain>
    </source>
</reference>
<dbReference type="PROSITE" id="PS00012">
    <property type="entry name" value="PHOSPHOPANTETHEINE"/>
    <property type="match status" value="1"/>
</dbReference>
<dbReference type="InterPro" id="IPR020841">
    <property type="entry name" value="PKS_Beta-ketoAc_synthase_dom"/>
</dbReference>
<dbReference type="Pfam" id="PF08990">
    <property type="entry name" value="Docking"/>
    <property type="match status" value="1"/>
</dbReference>
<dbReference type="InterPro" id="IPR050091">
    <property type="entry name" value="PKS_NRPS_Biosynth_Enz"/>
</dbReference>
<dbReference type="SMART" id="SM00827">
    <property type="entry name" value="PKS_AT"/>
    <property type="match status" value="1"/>
</dbReference>
<evidence type="ECO:0000256" key="6">
    <source>
        <dbReference type="ARBA" id="ARBA00023268"/>
    </source>
</evidence>
<evidence type="ECO:0000259" key="9">
    <source>
        <dbReference type="PROSITE" id="PS50075"/>
    </source>
</evidence>
<dbReference type="InterPro" id="IPR013968">
    <property type="entry name" value="PKS_KR"/>
</dbReference>
<accession>A0ABQ3ZEW6</accession>
<dbReference type="InterPro" id="IPR016035">
    <property type="entry name" value="Acyl_Trfase/lysoPLipase"/>
</dbReference>
<dbReference type="InterPro" id="IPR006162">
    <property type="entry name" value="Ppantetheine_attach_site"/>
</dbReference>
<dbReference type="PANTHER" id="PTHR43775">
    <property type="entry name" value="FATTY ACID SYNTHASE"/>
    <property type="match status" value="1"/>
</dbReference>
<keyword evidence="7" id="KW-0012">Acyltransferase</keyword>
<dbReference type="Gene3D" id="3.30.70.3290">
    <property type="match status" value="1"/>
</dbReference>
<dbReference type="InterPro" id="IPR014030">
    <property type="entry name" value="Ketoacyl_synth_N"/>
</dbReference>
<dbReference type="Proteomes" id="UP000637628">
    <property type="component" value="Unassembled WGS sequence"/>
</dbReference>
<dbReference type="PROSITE" id="PS50075">
    <property type="entry name" value="CARRIER"/>
    <property type="match status" value="1"/>
</dbReference>
<name>A0ABQ3ZEW6_9ACTN</name>
<feature type="domain" description="Ketosynthase family 3 (KS3)" evidence="10">
    <location>
        <begin position="35"/>
        <end position="465"/>
    </location>
</feature>
<dbReference type="NCBIfam" id="NF045894">
    <property type="entry name" value="PKS_plus_SDR"/>
    <property type="match status" value="1"/>
</dbReference>
<feature type="domain" description="Carrier" evidence="9">
    <location>
        <begin position="1510"/>
        <end position="1585"/>
    </location>
</feature>
<evidence type="ECO:0000256" key="5">
    <source>
        <dbReference type="ARBA" id="ARBA00023194"/>
    </source>
</evidence>
<dbReference type="InterPro" id="IPR014031">
    <property type="entry name" value="Ketoacyl_synth_C"/>
</dbReference>
<comment type="caution">
    <text evidence="11">The sequence shown here is derived from an EMBL/GenBank/DDBJ whole genome shotgun (WGS) entry which is preliminary data.</text>
</comment>
<dbReference type="SUPFAM" id="SSF53901">
    <property type="entry name" value="Thiolase-like"/>
    <property type="match status" value="1"/>
</dbReference>
<evidence type="ECO:0000256" key="1">
    <source>
        <dbReference type="ARBA" id="ARBA00001957"/>
    </source>
</evidence>
<feature type="region of interest" description="Disordered" evidence="8">
    <location>
        <begin position="467"/>
        <end position="488"/>
    </location>
</feature>
<dbReference type="InterPro" id="IPR020806">
    <property type="entry name" value="PKS_PP-bd"/>
</dbReference>
<dbReference type="Pfam" id="PF00550">
    <property type="entry name" value="PP-binding"/>
    <property type="match status" value="1"/>
</dbReference>
<feature type="region of interest" description="Disordered" evidence="8">
    <location>
        <begin position="1627"/>
        <end position="1660"/>
    </location>
</feature>
<dbReference type="Gene3D" id="3.40.366.10">
    <property type="entry name" value="Malonyl-Coenzyme A Acyl Carrier Protein, domain 2"/>
    <property type="match status" value="1"/>
</dbReference>
<dbReference type="Pfam" id="PF02801">
    <property type="entry name" value="Ketoacyl-synt_C"/>
    <property type="match status" value="1"/>
</dbReference>
<dbReference type="SUPFAM" id="SSF51735">
    <property type="entry name" value="NAD(P)-binding Rossmann-fold domains"/>
    <property type="match status" value="2"/>
</dbReference>
<dbReference type="SMART" id="SM00822">
    <property type="entry name" value="PKS_KR"/>
    <property type="match status" value="1"/>
</dbReference>
<evidence type="ECO:0000256" key="3">
    <source>
        <dbReference type="ARBA" id="ARBA00022553"/>
    </source>
</evidence>
<dbReference type="InterPro" id="IPR001227">
    <property type="entry name" value="Ac_transferase_dom_sf"/>
</dbReference>
<dbReference type="Pfam" id="PF00109">
    <property type="entry name" value="ketoacyl-synt"/>
    <property type="match status" value="1"/>
</dbReference>
<dbReference type="InterPro" id="IPR041618">
    <property type="entry name" value="PKS_DE"/>
</dbReference>
<dbReference type="PROSITE" id="PS00606">
    <property type="entry name" value="KS3_1"/>
    <property type="match status" value="1"/>
</dbReference>
<comment type="cofactor">
    <cofactor evidence="1">
        <name>pantetheine 4'-phosphate</name>
        <dbReference type="ChEBI" id="CHEBI:47942"/>
    </cofactor>
</comment>
<keyword evidence="4" id="KW-0808">Transferase</keyword>
<evidence type="ECO:0000256" key="8">
    <source>
        <dbReference type="SAM" id="MobiDB-lite"/>
    </source>
</evidence>
<dbReference type="Gene3D" id="6.10.140.1830">
    <property type="match status" value="1"/>
</dbReference>
<protein>
    <submittedName>
        <fullName evidence="11">Uncharacterized protein</fullName>
    </submittedName>
</protein>
<dbReference type="InterPro" id="IPR014043">
    <property type="entry name" value="Acyl_transferase_dom"/>
</dbReference>
<dbReference type="Gene3D" id="3.40.50.720">
    <property type="entry name" value="NAD(P)-binding Rossmann-like Domain"/>
    <property type="match status" value="1"/>
</dbReference>
<dbReference type="SMART" id="SM01294">
    <property type="entry name" value="PKS_PP_betabranch"/>
    <property type="match status" value="1"/>
</dbReference>
<evidence type="ECO:0000313" key="12">
    <source>
        <dbReference type="Proteomes" id="UP000637628"/>
    </source>
</evidence>
<dbReference type="SUPFAM" id="SSF47336">
    <property type="entry name" value="ACP-like"/>
    <property type="match status" value="1"/>
</dbReference>
<dbReference type="Pfam" id="PF16197">
    <property type="entry name" value="KAsynt_C_assoc"/>
    <property type="match status" value="1"/>
</dbReference>
<keyword evidence="2" id="KW-0596">Phosphopantetheine</keyword>
<organism evidence="11 12">
    <name type="scientific">Paractinoplanes durhamensis</name>
    <dbReference type="NCBI Taxonomy" id="113563"/>
    <lineage>
        <taxon>Bacteria</taxon>
        <taxon>Bacillati</taxon>
        <taxon>Actinomycetota</taxon>
        <taxon>Actinomycetes</taxon>
        <taxon>Micromonosporales</taxon>
        <taxon>Micromonosporaceae</taxon>
        <taxon>Paractinoplanes</taxon>
    </lineage>
</organism>
<sequence length="1672" mass="175164">MTASTEDKLRDYLKRVGAELGRSRQRTAELEAARHEPIAIVGMSCALPGGVSTPDDLWAFVASGGDAIGPFPADRGWDLPALYSTDPNVPGTAYVREGGFLYDVADFDAEFFGISPREALVMDPNQRLVLEAAWAAIERGGIDPAALKGSRTGVFIGAQTSWYVERLDVPRLAEVPEVEGYLGSGGMPNMISGRVAYALGLEGPAVTVDTACSSSLVSVHLAANALRREECGLALAGGVAVMCAPAAFVEFSRQRGAAHDGRCKSYADGADGAGWSEGVAMVVLERLSDARRHGHPVLAVVTGSAINSDGASNGLTAPSASAQQRVIRDALADARISAADVDVVEGHGTGTTLGDPIEIQALLATYGRERPAERPLWLGSLKSNLGHTQAAAGVAGLIKMVQALRHGMLPATLHVDEPTSQVDWSAGAVSLLTEARPWTLTDRPRRAGISAFGVSGTNAHIVLEEAPPAEPEPEGRSAPDRPAVFAGPRPVTWMVSGRDRQSLRAQAARLHDHLEGRPDLDPLAVEQALVSTRTAFDSRGVVVAADRDGLLHGFAAMARGVPADHVVTGEALVRKAVFVFPGQGSQWPGMAASLFDASPVFAEALTECAEALQPHLDWPVLDALRGGAQASDVDTDRVDVVQPALFAVLVSLARLWRACGVQPAAVVGHSQGEIAAAHIAGALTLADAARVVALRSLAIREQLAGHGGMVSVMLPARAAGELAGRWAGRVEVAAVNGPNATVLAGAPDALDELLEACIADGVRARRIAVDYASHTVQVETIAERLRTALAPTAPRSCGVPFYSTVTGATIDTATLDGEYWHRGLRATVQFERAIQSVVADGFGTFVEVSPHPVLTPEVLAVAEAAGRQQAVAVGSLRRGDGGPDRFLTSLAEAYVAGLPVEWTAVLGDAAGRPPVELPTYAFQRRRFWLDATPTGAGPSTVAGGPVGAAEAQFWAAVDREDVAAVADALGVDGNQPLDAVLPALATWHRRRTSETMLDSWRYRVAWQPSPAPARSELHGTWAVVVPAGLADASIVTGCLRALRRAGAEAVPVILPGPTDGPAEEDRAQLATALADAHPGDLAGVLSLLSLDEGSHPEYPGVPAGLAATTTLVQALLDRGVEVPLWCATRGGVAVSEHEHVARATDALVWGLGLVIALEQPRLWGGLLDLPAELGEREQGLLVAALAGTDGEDQVAVRSQGLFVRRMLRAPLPSRPADDEPVRTWQPRGTVLVTGGTGGLGAHVARWLAARGASHVVVASRRGEEAPGATELAQDIRARGASVDVIACDLGDREEVARLLAAVPAEHPLTAVFHAAAVLDDGLVDGLTPKRMDHVLRVKMHGALHLHELTRHLELDAFVLFSSFAATFGSPGLGNYAPGNAFLEALAEQRRADGLPATAVAWGRWAGAGMARGPAGERARRHGLMDMDPELCLAALQQTLDHDEPAPVIIDIEWSRFAGHFSADRPSRFFLDIAEAQAVVAATEAANQAAAAGAQEFAQQLAGHAPAERERLLLDLVRTQVGEVLGHTGAGAVAPDKAFSDIGFDSLTALELRNRLNALTGKRLPSTLVFDHPTPAALAQFLAVQIDPGAAAGPSGYFEDIDRLAATLAKTPPNETDRERLRRRLESLARELRGDATPGAGGADDGAADPTPNVESASNDEIFALIDREFGGS</sequence>
<dbReference type="InterPro" id="IPR057326">
    <property type="entry name" value="KR_dom"/>
</dbReference>
<dbReference type="CDD" id="cd00833">
    <property type="entry name" value="PKS"/>
    <property type="match status" value="1"/>
</dbReference>
<keyword evidence="5" id="KW-0045">Antibiotic biosynthesis</keyword>
<dbReference type="SUPFAM" id="SSF52151">
    <property type="entry name" value="FabD/lysophospholipase-like"/>
    <property type="match status" value="1"/>
</dbReference>
<dbReference type="InterPro" id="IPR032821">
    <property type="entry name" value="PKS_assoc"/>
</dbReference>
<keyword evidence="6" id="KW-0511">Multifunctional enzyme</keyword>
<evidence type="ECO:0000313" key="11">
    <source>
        <dbReference type="EMBL" id="GIE08084.1"/>
    </source>
</evidence>
<dbReference type="CDD" id="cd08952">
    <property type="entry name" value="KR_1_SDR_x"/>
    <property type="match status" value="1"/>
</dbReference>
<dbReference type="PANTHER" id="PTHR43775:SF51">
    <property type="entry name" value="INACTIVE PHENOLPHTHIOCEROL SYNTHESIS POLYKETIDE SYNTHASE TYPE I PKS1-RELATED"/>
    <property type="match status" value="1"/>
</dbReference>
<dbReference type="EMBL" id="BOML01000101">
    <property type="protein sequence ID" value="GIE08084.1"/>
    <property type="molecule type" value="Genomic_DNA"/>
</dbReference>
<gene>
    <name evidence="11" type="ORF">Adu01nite_94340</name>
</gene>
<dbReference type="InterPro" id="IPR016039">
    <property type="entry name" value="Thiolase-like"/>
</dbReference>
<dbReference type="SMART" id="SM00823">
    <property type="entry name" value="PKS_PP"/>
    <property type="match status" value="1"/>
</dbReference>
<dbReference type="PROSITE" id="PS52004">
    <property type="entry name" value="KS3_2"/>
    <property type="match status" value="1"/>
</dbReference>
<dbReference type="Gene3D" id="3.40.47.10">
    <property type="match status" value="1"/>
</dbReference>
<evidence type="ECO:0000256" key="4">
    <source>
        <dbReference type="ARBA" id="ARBA00022679"/>
    </source>
</evidence>
<dbReference type="InterPro" id="IPR015083">
    <property type="entry name" value="NorB/c/GfsB-D-like_docking"/>
</dbReference>
<keyword evidence="12" id="KW-1185">Reference proteome</keyword>
<evidence type="ECO:0000259" key="10">
    <source>
        <dbReference type="PROSITE" id="PS52004"/>
    </source>
</evidence>
<dbReference type="SUPFAM" id="SSF55048">
    <property type="entry name" value="Probable ACP-binding domain of malonyl-CoA ACP transacylase"/>
    <property type="match status" value="1"/>
</dbReference>
<dbReference type="InterPro" id="IPR036736">
    <property type="entry name" value="ACP-like_sf"/>
</dbReference>
<proteinExistence type="predicted"/>
<dbReference type="RefSeq" id="WP_203735917.1">
    <property type="nucleotide sequence ID" value="NZ_BAAATX010000070.1"/>
</dbReference>
<dbReference type="InterPro" id="IPR018201">
    <property type="entry name" value="Ketoacyl_synth_AS"/>
</dbReference>
<dbReference type="InterPro" id="IPR016036">
    <property type="entry name" value="Malonyl_transacylase_ACP-bd"/>
</dbReference>
<dbReference type="InterPro" id="IPR009081">
    <property type="entry name" value="PP-bd_ACP"/>
</dbReference>
<dbReference type="Gene3D" id="1.10.1200.10">
    <property type="entry name" value="ACP-like"/>
    <property type="match status" value="1"/>
</dbReference>
<evidence type="ECO:0000256" key="7">
    <source>
        <dbReference type="ARBA" id="ARBA00023315"/>
    </source>
</evidence>
<dbReference type="Pfam" id="PF08659">
    <property type="entry name" value="KR"/>
    <property type="match status" value="1"/>
</dbReference>